<evidence type="ECO:0008006" key="4">
    <source>
        <dbReference type="Google" id="ProtNLM"/>
    </source>
</evidence>
<keyword evidence="3" id="KW-1185">Reference proteome</keyword>
<feature type="compositionally biased region" description="Low complexity" evidence="1">
    <location>
        <begin position="134"/>
        <end position="152"/>
    </location>
</feature>
<feature type="compositionally biased region" description="Basic and acidic residues" evidence="1">
    <location>
        <begin position="396"/>
        <end position="405"/>
    </location>
</feature>
<dbReference type="PANTHER" id="PTHR21446">
    <property type="entry name" value="DUF3504 DOMAIN-CONTAINING PROTEIN"/>
    <property type="match status" value="1"/>
</dbReference>
<evidence type="ECO:0000256" key="1">
    <source>
        <dbReference type="SAM" id="MobiDB-lite"/>
    </source>
</evidence>
<reference evidence="2 3" key="1">
    <citation type="submission" date="2024-01" db="EMBL/GenBank/DDBJ databases">
        <title>The genome of the rayed Mediterranean limpet Patella caerulea (Linnaeus, 1758).</title>
        <authorList>
            <person name="Anh-Thu Weber A."/>
            <person name="Halstead-Nussloch G."/>
        </authorList>
    </citation>
    <scope>NUCLEOTIDE SEQUENCE [LARGE SCALE GENOMIC DNA]</scope>
    <source>
        <strain evidence="2">AATW-2023a</strain>
        <tissue evidence="2">Whole specimen</tissue>
    </source>
</reference>
<organism evidence="2 3">
    <name type="scientific">Patella caerulea</name>
    <name type="common">Rayed Mediterranean limpet</name>
    <dbReference type="NCBI Taxonomy" id="87958"/>
    <lineage>
        <taxon>Eukaryota</taxon>
        <taxon>Metazoa</taxon>
        <taxon>Spiralia</taxon>
        <taxon>Lophotrochozoa</taxon>
        <taxon>Mollusca</taxon>
        <taxon>Gastropoda</taxon>
        <taxon>Patellogastropoda</taxon>
        <taxon>Patelloidea</taxon>
        <taxon>Patellidae</taxon>
        <taxon>Patella</taxon>
    </lineage>
</organism>
<comment type="caution">
    <text evidence="2">The sequence shown here is derived from an EMBL/GenBank/DDBJ whole genome shotgun (WGS) entry which is preliminary data.</text>
</comment>
<feature type="region of interest" description="Disordered" evidence="1">
    <location>
        <begin position="131"/>
        <end position="153"/>
    </location>
</feature>
<sequence>MDLRKPKASKQDKEKSLVMPGTVTDSNIMYNMVVVATDHLLQYATTKGHYTISTVSQMTKAQLAEFLKDFYSTFKNSPDDIITTIREGLHQFFLNENGFDIINDIAFDYANLIYQRCAKRKGLLMSRESMLGQSSPRASPGPRSSPVPSSYSFTGIKPVKQSRIQYESLKKLYLSDALAGNYPESLQNKVYFDVNLYIINRGKDCLRTMVKSDFDIGTDETGRRYVWLKYSDKFSIREVGNVPGDDRTVNGNQLGDRMYERPGDPRCPLASFLRYVTHLHPMTDAFWQRPKRQVNESDYVWFDNTALGNSSLSKFMQKICLQAGLMDSYTNNAIRGVYIPAVESICRENSGVTQPQSVMQVIPEPTIKVEKLEESPSLEPLQVESGVQDDASSSDSEIKSEFDDRDVNRLDDQSLGLRDSKMEVLNLLQRLMVKDIQKFVDWLKTVRVEKSGGELTVLCSPVDKATIDPEIANPTTNGDNKGNNSTGNGVATQNGEKSVDGSKNVHEASMENEHMDSLEGISIKQVDFLTLDSTHCSCKELRPIKVTIPTSDTLLVTGITEDTQLLLHRKCGQTVGSENLKDRVFHSENDMDVAEVAAMLSTRTRISSPVITPHSHSNSDFQSSLPPRKRMTDSLFQMNSPAKRLCNIRNIDEESESDINLETNLNCLKPATLKSLPLKHKKKVRFSSGIQAFKIKTESIHSLTN</sequence>
<evidence type="ECO:0000313" key="2">
    <source>
        <dbReference type="EMBL" id="KAK6170472.1"/>
    </source>
</evidence>
<feature type="region of interest" description="Disordered" evidence="1">
    <location>
        <begin position="374"/>
        <end position="405"/>
    </location>
</feature>
<dbReference type="EMBL" id="JAZGQO010000014">
    <property type="protein sequence ID" value="KAK6170472.1"/>
    <property type="molecule type" value="Genomic_DNA"/>
</dbReference>
<accession>A0AAN8P4Q3</accession>
<dbReference type="InterPro" id="IPR052787">
    <property type="entry name" value="MAVS"/>
</dbReference>
<evidence type="ECO:0000313" key="3">
    <source>
        <dbReference type="Proteomes" id="UP001347796"/>
    </source>
</evidence>
<protein>
    <recommendedName>
        <fullName evidence="4">DUF3504 domain-containing protein</fullName>
    </recommendedName>
</protein>
<dbReference type="Proteomes" id="UP001347796">
    <property type="component" value="Unassembled WGS sequence"/>
</dbReference>
<name>A0AAN8P4Q3_PATCE</name>
<gene>
    <name evidence="2" type="ORF">SNE40_018858</name>
</gene>
<feature type="compositionally biased region" description="Polar residues" evidence="1">
    <location>
        <begin position="473"/>
        <end position="496"/>
    </location>
</feature>
<feature type="region of interest" description="Disordered" evidence="1">
    <location>
        <begin position="470"/>
        <end position="502"/>
    </location>
</feature>
<proteinExistence type="predicted"/>
<feature type="compositionally biased region" description="Low complexity" evidence="1">
    <location>
        <begin position="375"/>
        <end position="385"/>
    </location>
</feature>
<dbReference type="PANTHER" id="PTHR21446:SF6">
    <property type="entry name" value="MITOCHONDRIAL ANTIVIRAL-SIGNALING PROTEIN"/>
    <property type="match status" value="1"/>
</dbReference>
<dbReference type="AlphaFoldDB" id="A0AAN8P4Q3"/>